<dbReference type="RefSeq" id="WP_184479454.1">
    <property type="nucleotide sequence ID" value="NZ_JACHIV010000001.1"/>
</dbReference>
<keyword evidence="1" id="KW-0732">Signal</keyword>
<proteinExistence type="predicted"/>
<protein>
    <submittedName>
        <fullName evidence="2">Uncharacterized protein</fullName>
    </submittedName>
</protein>
<organism evidence="2 3">
    <name type="scientific">Saccharopolyspora gloriosae</name>
    <dbReference type="NCBI Taxonomy" id="455344"/>
    <lineage>
        <taxon>Bacteria</taxon>
        <taxon>Bacillati</taxon>
        <taxon>Actinomycetota</taxon>
        <taxon>Actinomycetes</taxon>
        <taxon>Pseudonocardiales</taxon>
        <taxon>Pseudonocardiaceae</taxon>
        <taxon>Saccharopolyspora</taxon>
    </lineage>
</organism>
<evidence type="ECO:0000256" key="1">
    <source>
        <dbReference type="SAM" id="SignalP"/>
    </source>
</evidence>
<reference evidence="2 3" key="1">
    <citation type="submission" date="2020-08" db="EMBL/GenBank/DDBJ databases">
        <title>Sequencing the genomes of 1000 actinobacteria strains.</title>
        <authorList>
            <person name="Klenk H.-P."/>
        </authorList>
    </citation>
    <scope>NUCLEOTIDE SEQUENCE [LARGE SCALE GENOMIC DNA]</scope>
    <source>
        <strain evidence="2 3">DSM 45582</strain>
    </source>
</reference>
<sequence>MRSTARLLVAATAAILAAGFPAATAAAASSGQVLIFSTELEPVTTYDTPNGCYRAPLTAHVLINETDSPVRIYGDPFCMTASLVVAPGHGAHVPPGTGSFQA</sequence>
<feature type="signal peptide" evidence="1">
    <location>
        <begin position="1"/>
        <end position="25"/>
    </location>
</feature>
<dbReference type="EMBL" id="JACHIV010000001">
    <property type="protein sequence ID" value="MBB5069826.1"/>
    <property type="molecule type" value="Genomic_DNA"/>
</dbReference>
<evidence type="ECO:0000313" key="3">
    <source>
        <dbReference type="Proteomes" id="UP000580474"/>
    </source>
</evidence>
<keyword evidence="3" id="KW-1185">Reference proteome</keyword>
<accession>A0A840NC09</accession>
<dbReference type="AlphaFoldDB" id="A0A840NC09"/>
<comment type="caution">
    <text evidence="2">The sequence shown here is derived from an EMBL/GenBank/DDBJ whole genome shotgun (WGS) entry which is preliminary data.</text>
</comment>
<evidence type="ECO:0000313" key="2">
    <source>
        <dbReference type="EMBL" id="MBB5069826.1"/>
    </source>
</evidence>
<name>A0A840NC09_9PSEU</name>
<feature type="chain" id="PRO_5039519346" evidence="1">
    <location>
        <begin position="26"/>
        <end position="102"/>
    </location>
</feature>
<gene>
    <name evidence="2" type="ORF">BJ969_002914</name>
</gene>
<dbReference type="Proteomes" id="UP000580474">
    <property type="component" value="Unassembled WGS sequence"/>
</dbReference>